<name>A0A6I4T8B5_9SPHN</name>
<dbReference type="InterPro" id="IPR001466">
    <property type="entry name" value="Beta-lactam-related"/>
</dbReference>
<feature type="transmembrane region" description="Helical" evidence="2">
    <location>
        <begin position="638"/>
        <end position="659"/>
    </location>
</feature>
<evidence type="ECO:0000313" key="6">
    <source>
        <dbReference type="Proteomes" id="UP000438476"/>
    </source>
</evidence>
<gene>
    <name evidence="5" type="ORF">GRI91_13315</name>
</gene>
<feature type="domain" description="Beta-lactamase-related" evidence="4">
    <location>
        <begin position="73"/>
        <end position="380"/>
    </location>
</feature>
<dbReference type="InterPro" id="IPR050491">
    <property type="entry name" value="AmpC-like"/>
</dbReference>
<keyword evidence="2" id="KW-1133">Transmembrane helix</keyword>
<dbReference type="SUPFAM" id="SSF56601">
    <property type="entry name" value="beta-lactamase/transpeptidase-like"/>
    <property type="match status" value="1"/>
</dbReference>
<keyword evidence="2" id="KW-0812">Transmembrane</keyword>
<feature type="transmembrane region" description="Helical" evidence="2">
    <location>
        <begin position="601"/>
        <end position="626"/>
    </location>
</feature>
<reference evidence="5 6" key="1">
    <citation type="submission" date="2019-12" db="EMBL/GenBank/DDBJ databases">
        <title>Genomic-based taxomic classification of the family Erythrobacteraceae.</title>
        <authorList>
            <person name="Xu L."/>
        </authorList>
    </citation>
    <scope>NUCLEOTIDE SEQUENCE [LARGE SCALE GENOMIC DNA]</scope>
    <source>
        <strain evidence="5 6">LMG 29518</strain>
    </source>
</reference>
<dbReference type="GO" id="GO:0016787">
    <property type="term" value="F:hydrolase activity"/>
    <property type="evidence" value="ECO:0007669"/>
    <property type="project" value="UniProtKB-KW"/>
</dbReference>
<dbReference type="AlphaFoldDB" id="A0A6I4T8B5"/>
<feature type="transmembrane region" description="Helical" evidence="2">
    <location>
        <begin position="520"/>
        <end position="539"/>
    </location>
</feature>
<feature type="chain" id="PRO_5026313437" evidence="3">
    <location>
        <begin position="23"/>
        <end position="666"/>
    </location>
</feature>
<evidence type="ECO:0000256" key="2">
    <source>
        <dbReference type="SAM" id="Phobius"/>
    </source>
</evidence>
<evidence type="ECO:0000259" key="4">
    <source>
        <dbReference type="Pfam" id="PF00144"/>
    </source>
</evidence>
<feature type="region of interest" description="Disordered" evidence="1">
    <location>
        <begin position="27"/>
        <end position="54"/>
    </location>
</feature>
<organism evidence="5 6">
    <name type="scientific">Altericroceibacterium endophyticum</name>
    <dbReference type="NCBI Taxonomy" id="1808508"/>
    <lineage>
        <taxon>Bacteria</taxon>
        <taxon>Pseudomonadati</taxon>
        <taxon>Pseudomonadota</taxon>
        <taxon>Alphaproteobacteria</taxon>
        <taxon>Sphingomonadales</taxon>
        <taxon>Erythrobacteraceae</taxon>
        <taxon>Altericroceibacterium</taxon>
    </lineage>
</organism>
<dbReference type="InterPro" id="IPR012338">
    <property type="entry name" value="Beta-lactam/transpept-like"/>
</dbReference>
<protein>
    <submittedName>
        <fullName evidence="5">Serine hydrolase</fullName>
    </submittedName>
</protein>
<comment type="caution">
    <text evidence="5">The sequence shown here is derived from an EMBL/GenBank/DDBJ whole genome shotgun (WGS) entry which is preliminary data.</text>
</comment>
<dbReference type="Proteomes" id="UP000438476">
    <property type="component" value="Unassembled WGS sequence"/>
</dbReference>
<keyword evidence="2" id="KW-0472">Membrane</keyword>
<evidence type="ECO:0000313" key="5">
    <source>
        <dbReference type="EMBL" id="MXO66739.1"/>
    </source>
</evidence>
<dbReference type="PANTHER" id="PTHR46825:SF9">
    <property type="entry name" value="BETA-LACTAMASE-RELATED DOMAIN-CONTAINING PROTEIN"/>
    <property type="match status" value="1"/>
</dbReference>
<dbReference type="Pfam" id="PF00144">
    <property type="entry name" value="Beta-lactamase"/>
    <property type="match status" value="1"/>
</dbReference>
<evidence type="ECO:0000256" key="1">
    <source>
        <dbReference type="SAM" id="MobiDB-lite"/>
    </source>
</evidence>
<dbReference type="OrthoDB" id="9804448at2"/>
<sequence length="666" mass="72795">MLVMMLCLALLSVMVLAVQAPAQSVRQGSGPAEATQAPSNSQTPDSAPSDSTAIAPLDPADVEAWLDGFFPYALERGRIAGAVVVVVQGDQAILSKGYGYSDVESQRRVDPQTTMFRPGSVSKLLTWTAVMQQVEAGKLDLDRDVNDYLDFKIPPYEGKPITLRQIMTHSAGFEESMRHLISADPAAAMDLGDLVKEALPQRVFAPGTTPAYSNYATALAGYIVQRVSGVPFDDYIDQRIFTPLKMNHSTFRQPLPKRFERFMSKGYSTSTEAAKPYEIVIPGPAGALASSGADMGRFMIAHLQGGGPLLSAETTRQMHDFRAPALGPLNTMALGFYEQRVNGRRAIAHGGDTEWFHSDLWLFPEEGVGVYVSLNSNGINAAPHAIRGALLHKFADRYLPGEDSYTPIDEQTARQHAALVAGHYVSSRGAFTNFMSVLNLLSPTEVIATPDGTISIPALDAIASGPREWIEVEPYVWRDRETGERVAAEVKDGKVTRLSMDVMSPFTVLQPASFGENPAWLLPALFAALAIVLLAALAWPIRALVRRHYGSEFPLQGTHRLVYRLTRVFAWLILAALACWIILITTFMGDIGAIGGPLDDMIMLVRILCPLASIGLTITAAYHLFLSFRDGRAWTMKLGALLLLLAGLVFLWVTFRFHIYGFGMVY</sequence>
<dbReference type="PANTHER" id="PTHR46825">
    <property type="entry name" value="D-ALANYL-D-ALANINE-CARBOXYPEPTIDASE/ENDOPEPTIDASE AMPH"/>
    <property type="match status" value="1"/>
</dbReference>
<dbReference type="EMBL" id="WTYT01000006">
    <property type="protein sequence ID" value="MXO66739.1"/>
    <property type="molecule type" value="Genomic_DNA"/>
</dbReference>
<keyword evidence="6" id="KW-1185">Reference proteome</keyword>
<keyword evidence="3" id="KW-0732">Signal</keyword>
<feature type="transmembrane region" description="Helical" evidence="2">
    <location>
        <begin position="568"/>
        <end position="589"/>
    </location>
</feature>
<feature type="compositionally biased region" description="Polar residues" evidence="1">
    <location>
        <begin position="36"/>
        <end position="52"/>
    </location>
</feature>
<dbReference type="Gene3D" id="3.40.710.10">
    <property type="entry name" value="DD-peptidase/beta-lactamase superfamily"/>
    <property type="match status" value="1"/>
</dbReference>
<evidence type="ECO:0000256" key="3">
    <source>
        <dbReference type="SAM" id="SignalP"/>
    </source>
</evidence>
<accession>A0A6I4T8B5</accession>
<proteinExistence type="predicted"/>
<keyword evidence="5" id="KW-0378">Hydrolase</keyword>
<feature type="signal peptide" evidence="3">
    <location>
        <begin position="1"/>
        <end position="22"/>
    </location>
</feature>